<dbReference type="Pfam" id="PF06209">
    <property type="entry name" value="COBRA1"/>
    <property type="match status" value="2"/>
</dbReference>
<dbReference type="PANTHER" id="PTHR13503">
    <property type="entry name" value="NEGATIVE ELONGATION FACTOR COMPLEX MEMBER B"/>
    <property type="match status" value="1"/>
</dbReference>
<dbReference type="InterPro" id="IPR010405">
    <property type="entry name" value="COBRA1"/>
</dbReference>
<comment type="caution">
    <text evidence="2">The sequence shown here is derived from an EMBL/GenBank/DDBJ whole genome shotgun (WGS) entry which is preliminary data.</text>
</comment>
<feature type="chain" id="PRO_5046380179" evidence="1">
    <location>
        <begin position="18"/>
        <end position="95"/>
    </location>
</feature>
<keyword evidence="3" id="KW-1185">Reference proteome</keyword>
<proteinExistence type="predicted"/>
<name>A0ABQ9WGN1_SAGOE</name>
<keyword evidence="1" id="KW-0732">Signal</keyword>
<sequence length="95" mass="10886">DSPDLLLLLRLLALGQGAWDMIDSQVFKEPKMEVELITRFLPMLMSFLVDDYTFNVDQKLPAEEKAPVGLYYVLHITKQRNKNALLRLLPGLVLT</sequence>
<reference evidence="2 3" key="1">
    <citation type="submission" date="2023-05" db="EMBL/GenBank/DDBJ databases">
        <title>B98-5 Cell Line De Novo Hybrid Assembly: An Optical Mapping Approach.</title>
        <authorList>
            <person name="Kananen K."/>
            <person name="Auerbach J.A."/>
            <person name="Kautto E."/>
            <person name="Blachly J.S."/>
        </authorList>
    </citation>
    <scope>NUCLEOTIDE SEQUENCE [LARGE SCALE GENOMIC DNA]</scope>
    <source>
        <strain evidence="2">B95-8</strain>
        <tissue evidence="2">Cell line</tissue>
    </source>
</reference>
<evidence type="ECO:0000313" key="3">
    <source>
        <dbReference type="Proteomes" id="UP001266305"/>
    </source>
</evidence>
<feature type="non-terminal residue" evidence="2">
    <location>
        <position position="1"/>
    </location>
</feature>
<gene>
    <name evidence="2" type="ORF">P7K49_002197</name>
</gene>
<protein>
    <submittedName>
        <fullName evidence="2">Uncharacterized protein</fullName>
    </submittedName>
</protein>
<organism evidence="2 3">
    <name type="scientific">Saguinus oedipus</name>
    <name type="common">Cotton-top tamarin</name>
    <name type="synonym">Oedipomidas oedipus</name>
    <dbReference type="NCBI Taxonomy" id="9490"/>
    <lineage>
        <taxon>Eukaryota</taxon>
        <taxon>Metazoa</taxon>
        <taxon>Chordata</taxon>
        <taxon>Craniata</taxon>
        <taxon>Vertebrata</taxon>
        <taxon>Euteleostomi</taxon>
        <taxon>Mammalia</taxon>
        <taxon>Eutheria</taxon>
        <taxon>Euarchontoglires</taxon>
        <taxon>Primates</taxon>
        <taxon>Haplorrhini</taxon>
        <taxon>Platyrrhini</taxon>
        <taxon>Cebidae</taxon>
        <taxon>Callitrichinae</taxon>
        <taxon>Saguinus</taxon>
    </lineage>
</organism>
<evidence type="ECO:0000313" key="2">
    <source>
        <dbReference type="EMBL" id="KAK2120811.1"/>
    </source>
</evidence>
<evidence type="ECO:0000256" key="1">
    <source>
        <dbReference type="SAM" id="SignalP"/>
    </source>
</evidence>
<dbReference type="EMBL" id="JASSZA010000001">
    <property type="protein sequence ID" value="KAK2120811.1"/>
    <property type="molecule type" value="Genomic_DNA"/>
</dbReference>
<dbReference type="PANTHER" id="PTHR13503:SF3">
    <property type="entry name" value="NEGATIVE ELONGATION FACTOR B"/>
    <property type="match status" value="1"/>
</dbReference>
<feature type="signal peptide" evidence="1">
    <location>
        <begin position="1"/>
        <end position="17"/>
    </location>
</feature>
<accession>A0ABQ9WGN1</accession>
<dbReference type="Proteomes" id="UP001266305">
    <property type="component" value="Unassembled WGS sequence"/>
</dbReference>